<sequence>MKRTRTKAISRKNSPKKEDSQRNKRPRMKWTVPSRLSLLLEICKVKNARLSEEQWKEVAKRMGASWNGIREEYGRLMGERFPDWKRKFKPDAPSSSLPSTTETPAVQAQGNATSQHDESEERDPEIGTLNSDEEENVAEVDEENVDATEQT</sequence>
<dbReference type="Proteomes" id="UP000248349">
    <property type="component" value="Unassembled WGS sequence"/>
</dbReference>
<feature type="compositionally biased region" description="Acidic residues" evidence="1">
    <location>
        <begin position="131"/>
        <end position="151"/>
    </location>
</feature>
<dbReference type="RefSeq" id="XP_025435918.1">
    <property type="nucleotide sequence ID" value="XM_025578482.1"/>
</dbReference>
<feature type="compositionally biased region" description="Basic residues" evidence="1">
    <location>
        <begin position="1"/>
        <end position="14"/>
    </location>
</feature>
<name>A0A318ZQZ3_9EURO</name>
<dbReference type="OrthoDB" id="4505038at2759"/>
<organism evidence="2 3">
    <name type="scientific">Aspergillus saccharolyticus JOP 1030-1</name>
    <dbReference type="NCBI Taxonomy" id="1450539"/>
    <lineage>
        <taxon>Eukaryota</taxon>
        <taxon>Fungi</taxon>
        <taxon>Dikarya</taxon>
        <taxon>Ascomycota</taxon>
        <taxon>Pezizomycotina</taxon>
        <taxon>Eurotiomycetes</taxon>
        <taxon>Eurotiomycetidae</taxon>
        <taxon>Eurotiales</taxon>
        <taxon>Aspergillaceae</taxon>
        <taxon>Aspergillus</taxon>
        <taxon>Aspergillus subgen. Circumdati</taxon>
    </lineage>
</organism>
<protein>
    <recommendedName>
        <fullName evidence="4">Myb-like domain-containing protein</fullName>
    </recommendedName>
</protein>
<gene>
    <name evidence="2" type="ORF">BP01DRAFT_396617</name>
</gene>
<feature type="region of interest" description="Disordered" evidence="1">
    <location>
        <begin position="1"/>
        <end position="30"/>
    </location>
</feature>
<keyword evidence="3" id="KW-1185">Reference proteome</keyword>
<accession>A0A318ZQZ3</accession>
<evidence type="ECO:0000313" key="2">
    <source>
        <dbReference type="EMBL" id="PYH49936.1"/>
    </source>
</evidence>
<dbReference type="AlphaFoldDB" id="A0A318ZQZ3"/>
<dbReference type="GeneID" id="37079711"/>
<proteinExistence type="predicted"/>
<feature type="compositionally biased region" description="Low complexity" evidence="1">
    <location>
        <begin position="93"/>
        <end position="104"/>
    </location>
</feature>
<evidence type="ECO:0000256" key="1">
    <source>
        <dbReference type="SAM" id="MobiDB-lite"/>
    </source>
</evidence>
<reference evidence="2 3" key="1">
    <citation type="submission" date="2016-12" db="EMBL/GenBank/DDBJ databases">
        <title>The genomes of Aspergillus section Nigri reveals drivers in fungal speciation.</title>
        <authorList>
            <consortium name="DOE Joint Genome Institute"/>
            <person name="Vesth T.C."/>
            <person name="Nybo J."/>
            <person name="Theobald S."/>
            <person name="Brandl J."/>
            <person name="Frisvad J.C."/>
            <person name="Nielsen K.F."/>
            <person name="Lyhne E.K."/>
            <person name="Kogle M.E."/>
            <person name="Kuo A."/>
            <person name="Riley R."/>
            <person name="Clum A."/>
            <person name="Nolan M."/>
            <person name="Lipzen A."/>
            <person name="Salamov A."/>
            <person name="Henrissat B."/>
            <person name="Wiebenga A."/>
            <person name="De Vries R.P."/>
            <person name="Grigoriev I.V."/>
            <person name="Mortensen U.H."/>
            <person name="Andersen M.R."/>
            <person name="Baker S.E."/>
        </authorList>
    </citation>
    <scope>NUCLEOTIDE SEQUENCE [LARGE SCALE GENOMIC DNA]</scope>
    <source>
        <strain evidence="2 3">JOP 1030-1</strain>
    </source>
</reference>
<feature type="region of interest" description="Disordered" evidence="1">
    <location>
        <begin position="84"/>
        <end position="151"/>
    </location>
</feature>
<evidence type="ECO:0000313" key="3">
    <source>
        <dbReference type="Proteomes" id="UP000248349"/>
    </source>
</evidence>
<dbReference type="EMBL" id="KZ821218">
    <property type="protein sequence ID" value="PYH49936.1"/>
    <property type="molecule type" value="Genomic_DNA"/>
</dbReference>
<evidence type="ECO:0008006" key="4">
    <source>
        <dbReference type="Google" id="ProtNLM"/>
    </source>
</evidence>